<dbReference type="EMBL" id="MU860112">
    <property type="protein sequence ID" value="KAK4238038.1"/>
    <property type="molecule type" value="Genomic_DNA"/>
</dbReference>
<dbReference type="InterPro" id="IPR045851">
    <property type="entry name" value="AMP-bd_C_sf"/>
</dbReference>
<proteinExistence type="predicted"/>
<reference evidence="4" key="2">
    <citation type="submission" date="2023-05" db="EMBL/GenBank/DDBJ databases">
        <authorList>
            <consortium name="Lawrence Berkeley National Laboratory"/>
            <person name="Steindorff A."/>
            <person name="Hensen N."/>
            <person name="Bonometti L."/>
            <person name="Westerberg I."/>
            <person name="Brannstrom I.O."/>
            <person name="Guillou S."/>
            <person name="Cros-Aarteil S."/>
            <person name="Calhoun S."/>
            <person name="Haridas S."/>
            <person name="Kuo A."/>
            <person name="Mondo S."/>
            <person name="Pangilinan J."/>
            <person name="Riley R."/>
            <person name="Labutti K."/>
            <person name="Andreopoulos B."/>
            <person name="Lipzen A."/>
            <person name="Chen C."/>
            <person name="Yanf M."/>
            <person name="Daum C."/>
            <person name="Ng V."/>
            <person name="Clum A."/>
            <person name="Ohm R."/>
            <person name="Martin F."/>
            <person name="Silar P."/>
            <person name="Natvig D."/>
            <person name="Lalanne C."/>
            <person name="Gautier V."/>
            <person name="Ament-Velasquez S.L."/>
            <person name="Kruys A."/>
            <person name="Hutchinson M.I."/>
            <person name="Powell A.J."/>
            <person name="Barry K."/>
            <person name="Miller A.N."/>
            <person name="Grigoriev I.V."/>
            <person name="Debuchy R."/>
            <person name="Gladieux P."/>
            <person name="Thoren M.H."/>
            <person name="Johannesson H."/>
        </authorList>
    </citation>
    <scope>NUCLEOTIDE SEQUENCE</scope>
    <source>
        <strain evidence="4">CBS 532.94</strain>
    </source>
</reference>
<dbReference type="SUPFAM" id="SSF51735">
    <property type="entry name" value="NAD(P)-binding Rossmann-fold domains"/>
    <property type="match status" value="1"/>
</dbReference>
<evidence type="ECO:0000256" key="2">
    <source>
        <dbReference type="ARBA" id="ARBA00022553"/>
    </source>
</evidence>
<dbReference type="InterPro" id="IPR000873">
    <property type="entry name" value="AMP-dep_synth/lig_dom"/>
</dbReference>
<dbReference type="PROSITE" id="PS50075">
    <property type="entry name" value="CARRIER"/>
    <property type="match status" value="1"/>
</dbReference>
<dbReference type="Pfam" id="PF07993">
    <property type="entry name" value="NAD_binding_4"/>
    <property type="match status" value="1"/>
</dbReference>
<dbReference type="PANTHER" id="PTHR43439">
    <property type="entry name" value="PHENYLACETATE-COENZYME A LIGASE"/>
    <property type="match status" value="1"/>
</dbReference>
<sequence>MDIPVLLISARLNAPSIEHLLKNTGSGTILVSQRNQEVIAEIGKDVADVMVTEPYTSFVKRSPSIFQPSLNGNGQAGITEDQTSQLDVTGVDGTNRDRDILILHSSGTTGLPKPIFLAHRYLLGYAACHQFPPGQSIDWINLSTLPMYHGFGLLAPSLSLSVGMTCCFPPSSIIPAAHSTMEIARLVGARSLMTVPSIIDSIINLPEQERGPAYELLSTFNFIAVGGGPLNPQSGLALVQHGVKLLNHYGVTEIGAIAPIFCPGPDYNWRYLRLRSDLGLELRPIANSTRFRLVGQSGGRDELFEVQDEIERREDSEHVEVRIIGRVDDVIVLKTGEKIMPRLLEERLAADPAVQTAVCVGQGRFEVAVLIEPSSEAPRDPELLVDRVWELVKKANAELDQHGQVSSRQAIIIKPTAKNIPRSDKGSVMRREVHELFKEEIESAYAAMESVTSSDAFTLDPMDIEAGVRSMLSAVADQKLHVGALGSNEDFFEHGMDSLQSVRLARLLTSGLRALGKEADLTAEFIYQQPSIRRLVSAVERLIHTYREANTMRNLAKEYVSSVSRKHVVLLTGATGNLGAHVLSQLVRSGSVEKVICLSRSSRAAGTDDGDNAQRGSHSRLIERQRNALSAAGILLDADEVLGRGDGNHASISDQLLELGLADRVTHIVHLAWPMDFQRTLQSFRPHLDMVRAFIRLMQQAHAARPGLRVRLLFASSIAVVRHYNEHGRSSGDQRASSRNVTVSEAAMADPGAVTPMGYAEAKWVCERMLEQAGIDLGRELDPVIVRIGQLSGPETTQGTWKTNEHFPALVRASQMVGAFPRLEGTVSWLPVDHAAQSLLSILFYPASLPRFLHLENPIRQSIADISTVMARELGLGRYSEALPYEEWLQRASQTGSIASLESFFRDHFRSLGNGSVDLDTANARAVSRPLRGVGGIGHRLLTEYIKRWRREGFLK</sequence>
<organism evidence="4 5">
    <name type="scientific">Achaetomium macrosporum</name>
    <dbReference type="NCBI Taxonomy" id="79813"/>
    <lineage>
        <taxon>Eukaryota</taxon>
        <taxon>Fungi</taxon>
        <taxon>Dikarya</taxon>
        <taxon>Ascomycota</taxon>
        <taxon>Pezizomycotina</taxon>
        <taxon>Sordariomycetes</taxon>
        <taxon>Sordariomycetidae</taxon>
        <taxon>Sordariales</taxon>
        <taxon>Chaetomiaceae</taxon>
        <taxon>Achaetomium</taxon>
    </lineage>
</organism>
<gene>
    <name evidence="4" type="ORF">C8A03DRAFT_44188</name>
</gene>
<keyword evidence="1" id="KW-0596">Phosphopantetheine</keyword>
<dbReference type="SMART" id="SM00823">
    <property type="entry name" value="PKS_PP"/>
    <property type="match status" value="1"/>
</dbReference>
<dbReference type="InterPro" id="IPR009081">
    <property type="entry name" value="PP-bd_ACP"/>
</dbReference>
<accession>A0AAN7HC46</accession>
<name>A0AAN7HC46_9PEZI</name>
<dbReference type="AlphaFoldDB" id="A0AAN7HC46"/>
<evidence type="ECO:0000256" key="1">
    <source>
        <dbReference type="ARBA" id="ARBA00022450"/>
    </source>
</evidence>
<dbReference type="Gene3D" id="3.40.50.720">
    <property type="entry name" value="NAD(P)-binding Rossmann-like Domain"/>
    <property type="match status" value="1"/>
</dbReference>
<reference evidence="4" key="1">
    <citation type="journal article" date="2023" name="Mol. Phylogenet. Evol.">
        <title>Genome-scale phylogeny and comparative genomics of the fungal order Sordariales.</title>
        <authorList>
            <person name="Hensen N."/>
            <person name="Bonometti L."/>
            <person name="Westerberg I."/>
            <person name="Brannstrom I.O."/>
            <person name="Guillou S."/>
            <person name="Cros-Aarteil S."/>
            <person name="Calhoun S."/>
            <person name="Haridas S."/>
            <person name="Kuo A."/>
            <person name="Mondo S."/>
            <person name="Pangilinan J."/>
            <person name="Riley R."/>
            <person name="LaButti K."/>
            <person name="Andreopoulos B."/>
            <person name="Lipzen A."/>
            <person name="Chen C."/>
            <person name="Yan M."/>
            <person name="Daum C."/>
            <person name="Ng V."/>
            <person name="Clum A."/>
            <person name="Steindorff A."/>
            <person name="Ohm R.A."/>
            <person name="Martin F."/>
            <person name="Silar P."/>
            <person name="Natvig D.O."/>
            <person name="Lalanne C."/>
            <person name="Gautier V."/>
            <person name="Ament-Velasquez S.L."/>
            <person name="Kruys A."/>
            <person name="Hutchinson M.I."/>
            <person name="Powell A.J."/>
            <person name="Barry K."/>
            <person name="Miller A.N."/>
            <person name="Grigoriev I.V."/>
            <person name="Debuchy R."/>
            <person name="Gladieux P."/>
            <person name="Hiltunen Thoren M."/>
            <person name="Johannesson H."/>
        </authorList>
    </citation>
    <scope>NUCLEOTIDE SEQUENCE</scope>
    <source>
        <strain evidence="4">CBS 532.94</strain>
    </source>
</reference>
<dbReference type="Gene3D" id="3.40.50.12780">
    <property type="entry name" value="N-terminal domain of ligase-like"/>
    <property type="match status" value="1"/>
</dbReference>
<dbReference type="Pfam" id="PF00501">
    <property type="entry name" value="AMP-binding"/>
    <property type="match status" value="1"/>
</dbReference>
<dbReference type="GO" id="GO:0031177">
    <property type="term" value="F:phosphopantetheine binding"/>
    <property type="evidence" value="ECO:0007669"/>
    <property type="project" value="InterPro"/>
</dbReference>
<keyword evidence="5" id="KW-1185">Reference proteome</keyword>
<dbReference type="InterPro" id="IPR042099">
    <property type="entry name" value="ANL_N_sf"/>
</dbReference>
<dbReference type="Proteomes" id="UP001303760">
    <property type="component" value="Unassembled WGS sequence"/>
</dbReference>
<dbReference type="InterPro" id="IPR020845">
    <property type="entry name" value="AMP-binding_CS"/>
</dbReference>
<protein>
    <recommendedName>
        <fullName evidence="3">Carrier domain-containing protein</fullName>
    </recommendedName>
</protein>
<dbReference type="PROSITE" id="PS00455">
    <property type="entry name" value="AMP_BINDING"/>
    <property type="match status" value="1"/>
</dbReference>
<evidence type="ECO:0000259" key="3">
    <source>
        <dbReference type="PROSITE" id="PS50075"/>
    </source>
</evidence>
<dbReference type="InterPro" id="IPR036736">
    <property type="entry name" value="ACP-like_sf"/>
</dbReference>
<dbReference type="InterPro" id="IPR036291">
    <property type="entry name" value="NAD(P)-bd_dom_sf"/>
</dbReference>
<comment type="caution">
    <text evidence="4">The sequence shown here is derived from an EMBL/GenBank/DDBJ whole genome shotgun (WGS) entry which is preliminary data.</text>
</comment>
<dbReference type="SUPFAM" id="SSF56801">
    <property type="entry name" value="Acetyl-CoA synthetase-like"/>
    <property type="match status" value="1"/>
</dbReference>
<keyword evidence="2" id="KW-0597">Phosphoprotein</keyword>
<dbReference type="SUPFAM" id="SSF47336">
    <property type="entry name" value="ACP-like"/>
    <property type="match status" value="1"/>
</dbReference>
<dbReference type="PANTHER" id="PTHR43439:SF2">
    <property type="entry name" value="ENZYME, PUTATIVE (JCVI)-RELATED"/>
    <property type="match status" value="1"/>
</dbReference>
<feature type="domain" description="Carrier" evidence="3">
    <location>
        <begin position="462"/>
        <end position="543"/>
    </location>
</feature>
<dbReference type="InterPro" id="IPR013120">
    <property type="entry name" value="FAR_NAD-bd"/>
</dbReference>
<dbReference type="InterPro" id="IPR051414">
    <property type="entry name" value="Adenylate-forming_Reductase"/>
</dbReference>
<dbReference type="Pfam" id="PF23562">
    <property type="entry name" value="AMP-binding_C_3"/>
    <property type="match status" value="1"/>
</dbReference>
<evidence type="ECO:0000313" key="5">
    <source>
        <dbReference type="Proteomes" id="UP001303760"/>
    </source>
</evidence>
<dbReference type="Gene3D" id="3.30.300.30">
    <property type="match status" value="1"/>
</dbReference>
<dbReference type="InterPro" id="IPR020806">
    <property type="entry name" value="PKS_PP-bd"/>
</dbReference>
<dbReference type="Gene3D" id="1.10.1200.10">
    <property type="entry name" value="ACP-like"/>
    <property type="match status" value="1"/>
</dbReference>
<dbReference type="Pfam" id="PF00550">
    <property type="entry name" value="PP-binding"/>
    <property type="match status" value="1"/>
</dbReference>
<evidence type="ECO:0000313" key="4">
    <source>
        <dbReference type="EMBL" id="KAK4238038.1"/>
    </source>
</evidence>